<reference evidence="1 2" key="1">
    <citation type="submission" date="2019-03" db="EMBL/GenBank/DDBJ databases">
        <title>Single cell metagenomics reveals metabolic interactions within the superorganism composed of flagellate Streblomastix strix and complex community of Bacteroidetes bacteria on its surface.</title>
        <authorList>
            <person name="Treitli S.C."/>
            <person name="Kolisko M."/>
            <person name="Husnik F."/>
            <person name="Keeling P."/>
            <person name="Hampl V."/>
        </authorList>
    </citation>
    <scope>NUCLEOTIDE SEQUENCE [LARGE SCALE GENOMIC DNA]</scope>
    <source>
        <strain evidence="1">ST1C</strain>
    </source>
</reference>
<name>A0A5J4U2A4_9EUKA</name>
<dbReference type="EMBL" id="SNRW01022028">
    <property type="protein sequence ID" value="KAA6364131.1"/>
    <property type="molecule type" value="Genomic_DNA"/>
</dbReference>
<dbReference type="Proteomes" id="UP000324800">
    <property type="component" value="Unassembled WGS sequence"/>
</dbReference>
<evidence type="ECO:0000313" key="1">
    <source>
        <dbReference type="EMBL" id="KAA6364131.1"/>
    </source>
</evidence>
<organism evidence="1 2">
    <name type="scientific">Streblomastix strix</name>
    <dbReference type="NCBI Taxonomy" id="222440"/>
    <lineage>
        <taxon>Eukaryota</taxon>
        <taxon>Metamonada</taxon>
        <taxon>Preaxostyla</taxon>
        <taxon>Oxymonadida</taxon>
        <taxon>Streblomastigidae</taxon>
        <taxon>Streblomastix</taxon>
    </lineage>
</organism>
<proteinExistence type="predicted"/>
<evidence type="ECO:0000313" key="2">
    <source>
        <dbReference type="Proteomes" id="UP000324800"/>
    </source>
</evidence>
<comment type="caution">
    <text evidence="1">The sequence shown here is derived from an EMBL/GenBank/DDBJ whole genome shotgun (WGS) entry which is preliminary data.</text>
</comment>
<dbReference type="InterPro" id="IPR043502">
    <property type="entry name" value="DNA/RNA_pol_sf"/>
</dbReference>
<dbReference type="SUPFAM" id="SSF56672">
    <property type="entry name" value="DNA/RNA polymerases"/>
    <property type="match status" value="1"/>
</dbReference>
<dbReference type="OrthoDB" id="4369127at2759"/>
<sequence length="123" mass="14486">MIALKELILKELREEIIEEVQKKDRRWIIHCFAISKNGNGQCRKIKDCSILIKFLLSSRFIMEDVITLRQTLQPNDWMIKVDLKNQCALAQNTHRWSSTRLYVLLSNQSERRLGQDAMLTAKI</sequence>
<dbReference type="AlphaFoldDB" id="A0A5J4U2A4"/>
<protein>
    <submittedName>
        <fullName evidence="1">Uncharacterized protein</fullName>
    </submittedName>
</protein>
<gene>
    <name evidence="1" type="ORF">EZS28_040343</name>
</gene>
<accession>A0A5J4U2A4</accession>